<evidence type="ECO:0000313" key="1">
    <source>
        <dbReference type="EMBL" id="GCC44345.1"/>
    </source>
</evidence>
<keyword evidence="2" id="KW-1185">Reference proteome</keyword>
<sequence>MEEQVIADKLRKRIRAFEDVIDADQLPFQPGKDLPASKMAAPWGQQALVRSVVSDQGPLTLSSPFNNKSLQTPGGFWVVWVSLLCERKLFQF</sequence>
<gene>
    <name evidence="1" type="ORF">chiPu_0028700</name>
</gene>
<organism evidence="1 2">
    <name type="scientific">Chiloscyllium punctatum</name>
    <name type="common">Brownbanded bambooshark</name>
    <name type="synonym">Hemiscyllium punctatum</name>
    <dbReference type="NCBI Taxonomy" id="137246"/>
    <lineage>
        <taxon>Eukaryota</taxon>
        <taxon>Metazoa</taxon>
        <taxon>Chordata</taxon>
        <taxon>Craniata</taxon>
        <taxon>Vertebrata</taxon>
        <taxon>Chondrichthyes</taxon>
        <taxon>Elasmobranchii</taxon>
        <taxon>Galeomorphii</taxon>
        <taxon>Galeoidea</taxon>
        <taxon>Orectolobiformes</taxon>
        <taxon>Hemiscylliidae</taxon>
        <taxon>Chiloscyllium</taxon>
    </lineage>
</organism>
<protein>
    <submittedName>
        <fullName evidence="1">Uncharacterized protein</fullName>
    </submittedName>
</protein>
<dbReference type="Proteomes" id="UP000287033">
    <property type="component" value="Unassembled WGS sequence"/>
</dbReference>
<dbReference type="AlphaFoldDB" id="A0A401TNX9"/>
<comment type="caution">
    <text evidence="1">The sequence shown here is derived from an EMBL/GenBank/DDBJ whole genome shotgun (WGS) entry which is preliminary data.</text>
</comment>
<name>A0A401TNX9_CHIPU</name>
<dbReference type="EMBL" id="BEZZ01137840">
    <property type="protein sequence ID" value="GCC44345.1"/>
    <property type="molecule type" value="Genomic_DNA"/>
</dbReference>
<reference evidence="1 2" key="1">
    <citation type="journal article" date="2018" name="Nat. Ecol. Evol.">
        <title>Shark genomes provide insights into elasmobranch evolution and the origin of vertebrates.</title>
        <authorList>
            <person name="Hara Y"/>
            <person name="Yamaguchi K"/>
            <person name="Onimaru K"/>
            <person name="Kadota M"/>
            <person name="Koyanagi M"/>
            <person name="Keeley SD"/>
            <person name="Tatsumi K"/>
            <person name="Tanaka K"/>
            <person name="Motone F"/>
            <person name="Kageyama Y"/>
            <person name="Nozu R"/>
            <person name="Adachi N"/>
            <person name="Nishimura O"/>
            <person name="Nakagawa R"/>
            <person name="Tanegashima C"/>
            <person name="Kiyatake I"/>
            <person name="Matsumoto R"/>
            <person name="Murakumo K"/>
            <person name="Nishida K"/>
            <person name="Terakita A"/>
            <person name="Kuratani S"/>
            <person name="Sato K"/>
            <person name="Hyodo S Kuraku.S."/>
        </authorList>
    </citation>
    <scope>NUCLEOTIDE SEQUENCE [LARGE SCALE GENOMIC DNA]</scope>
</reference>
<evidence type="ECO:0000313" key="2">
    <source>
        <dbReference type="Proteomes" id="UP000287033"/>
    </source>
</evidence>
<proteinExistence type="predicted"/>
<accession>A0A401TNX9</accession>